<dbReference type="Proteomes" id="UP000019132">
    <property type="component" value="Unassembled WGS sequence"/>
</dbReference>
<reference evidence="3" key="1">
    <citation type="journal article" date="2010" name="Genome Biol.">
        <title>Genome sequence of the necrotrophic plant pathogen Pythium ultimum reveals original pathogenicity mechanisms and effector repertoire.</title>
        <authorList>
            <person name="Levesque C.A."/>
            <person name="Brouwer H."/>
            <person name="Cano L."/>
            <person name="Hamilton J.P."/>
            <person name="Holt C."/>
            <person name="Huitema E."/>
            <person name="Raffaele S."/>
            <person name="Robideau G.P."/>
            <person name="Thines M."/>
            <person name="Win J."/>
            <person name="Zerillo M.M."/>
            <person name="Beakes G.W."/>
            <person name="Boore J.L."/>
            <person name="Busam D."/>
            <person name="Dumas B."/>
            <person name="Ferriera S."/>
            <person name="Fuerstenberg S.I."/>
            <person name="Gachon C.M."/>
            <person name="Gaulin E."/>
            <person name="Govers F."/>
            <person name="Grenville-Briggs L."/>
            <person name="Horner N."/>
            <person name="Hostetler J."/>
            <person name="Jiang R.H."/>
            <person name="Johnson J."/>
            <person name="Krajaejun T."/>
            <person name="Lin H."/>
            <person name="Meijer H.J."/>
            <person name="Moore B."/>
            <person name="Morris P."/>
            <person name="Phuntmart V."/>
            <person name="Puiu D."/>
            <person name="Shetty J."/>
            <person name="Stajich J.E."/>
            <person name="Tripathy S."/>
            <person name="Wawra S."/>
            <person name="van West P."/>
            <person name="Whitty B.R."/>
            <person name="Coutinho P.M."/>
            <person name="Henrissat B."/>
            <person name="Martin F."/>
            <person name="Thomas P.D."/>
            <person name="Tyler B.M."/>
            <person name="De Vries R.P."/>
            <person name="Kamoun S."/>
            <person name="Yandell M."/>
            <person name="Tisserat N."/>
            <person name="Buell C.R."/>
        </authorList>
    </citation>
    <scope>NUCLEOTIDE SEQUENCE</scope>
    <source>
        <strain evidence="3">DAOM:BR144</strain>
    </source>
</reference>
<evidence type="ECO:0008006" key="4">
    <source>
        <dbReference type="Google" id="ProtNLM"/>
    </source>
</evidence>
<dbReference type="STRING" id="431595.K3X1R8"/>
<name>K3X1R8_GLOUD</name>
<dbReference type="eggNOG" id="KOG1109">
    <property type="taxonomic scope" value="Eukaryota"/>
</dbReference>
<dbReference type="EMBL" id="GL376606">
    <property type="status" value="NOT_ANNOTATED_CDS"/>
    <property type="molecule type" value="Genomic_DNA"/>
</dbReference>
<dbReference type="VEuPathDB" id="FungiDB:PYU1_G011142"/>
<dbReference type="InParanoid" id="K3X1R8"/>
<reference evidence="2" key="3">
    <citation type="submission" date="2015-02" db="UniProtKB">
        <authorList>
            <consortium name="EnsemblProtists"/>
        </authorList>
    </citation>
    <scope>IDENTIFICATION</scope>
    <source>
        <strain evidence="2">DAOM BR144</strain>
    </source>
</reference>
<dbReference type="EnsemblProtists" id="PYU1_T011167">
    <property type="protein sequence ID" value="PYU1_T011167"/>
    <property type="gene ID" value="PYU1_G011142"/>
</dbReference>
<organism evidence="2 3">
    <name type="scientific">Globisporangium ultimum (strain ATCC 200006 / CBS 805.95 / DAOM BR144)</name>
    <name type="common">Pythium ultimum</name>
    <dbReference type="NCBI Taxonomy" id="431595"/>
    <lineage>
        <taxon>Eukaryota</taxon>
        <taxon>Sar</taxon>
        <taxon>Stramenopiles</taxon>
        <taxon>Oomycota</taxon>
        <taxon>Peronosporomycetes</taxon>
        <taxon>Pythiales</taxon>
        <taxon>Pythiaceae</taxon>
        <taxon>Globisporangium</taxon>
    </lineage>
</organism>
<accession>K3X1R8</accession>
<feature type="signal peptide" evidence="1">
    <location>
        <begin position="1"/>
        <end position="17"/>
    </location>
</feature>
<evidence type="ECO:0000313" key="3">
    <source>
        <dbReference type="Proteomes" id="UP000019132"/>
    </source>
</evidence>
<keyword evidence="1" id="KW-0732">Signal</keyword>
<evidence type="ECO:0000313" key="2">
    <source>
        <dbReference type="EnsemblProtists" id="PYU1_T011167"/>
    </source>
</evidence>
<dbReference type="OMA" id="IDVECAV"/>
<reference evidence="3" key="2">
    <citation type="submission" date="2010-04" db="EMBL/GenBank/DDBJ databases">
        <authorList>
            <person name="Buell R."/>
            <person name="Hamilton J."/>
            <person name="Hostetler J."/>
        </authorList>
    </citation>
    <scope>NUCLEOTIDE SEQUENCE [LARGE SCALE GENOMIC DNA]</scope>
    <source>
        <strain evidence="3">DAOM:BR144</strain>
    </source>
</reference>
<dbReference type="AlphaFoldDB" id="K3X1R8"/>
<protein>
    <recommendedName>
        <fullName evidence="4">Secreted protein</fullName>
    </recommendedName>
</protein>
<proteinExistence type="predicted"/>
<keyword evidence="3" id="KW-1185">Reference proteome</keyword>
<sequence length="398" mass="46298">LVLLTKVLVFAFRGFSADLFVVLLQSSKIFTRFRKFTFFHTFTHVPVNKGALGVHQVELVVDAREHFSDGRRVRDHAHGTLHASKITAWYNSWRLVVDTALETRWAPVHELDRALGLDRGNRSIHILWHDITTVHETRGHVLAVAWVTLGHHRGWFKDAVGDFSDRQLLVVRLLSRDHWRVRAQHEVDTWVWHQVGLEFRDINVQRTIETERRGERRDDLRNQTVQVGVRWAFNVERAATDIVDGFVVEHHSDIRVFQERVSREHRVIWLNDSRRHLWRRIDREAKLTLAAVVDRQTFEQKRAETRTSTTTDGVEHHEALETGTVIGELADAVKHQVYNFLANRVVATRVVVGRIFLARDNLLWVVELTVRARAHFVTHGRLEIHKHGAWHVLSSAGL</sequence>
<evidence type="ECO:0000256" key="1">
    <source>
        <dbReference type="SAM" id="SignalP"/>
    </source>
</evidence>
<dbReference type="HOGENOM" id="CLU_042868_0_0_1"/>
<feature type="chain" id="PRO_5003868464" description="Secreted protein" evidence="1">
    <location>
        <begin position="18"/>
        <end position="398"/>
    </location>
</feature>